<dbReference type="SUPFAM" id="SSF52047">
    <property type="entry name" value="RNI-like"/>
    <property type="match status" value="1"/>
</dbReference>
<feature type="domain" description="FISNA" evidence="8">
    <location>
        <begin position="146"/>
        <end position="218"/>
    </location>
</feature>
<dbReference type="FunFam" id="3.40.50.300:FF:000210">
    <property type="entry name" value="Si:dkey-16p6.1"/>
    <property type="match status" value="1"/>
</dbReference>
<dbReference type="Pfam" id="PF17779">
    <property type="entry name" value="WHD_NOD2"/>
    <property type="match status" value="1"/>
</dbReference>
<keyword evidence="6" id="KW-0067">ATP-binding</keyword>
<accession>A0A8C6TSK7</accession>
<dbReference type="SMART" id="SM00367">
    <property type="entry name" value="LRR_CC"/>
    <property type="match status" value="6"/>
</dbReference>
<protein>
    <recommendedName>
        <fullName evidence="8">FISNA domain-containing protein</fullName>
    </recommendedName>
</protein>
<evidence type="ECO:0000256" key="2">
    <source>
        <dbReference type="ARBA" id="ARBA00022490"/>
    </source>
</evidence>
<dbReference type="Proteomes" id="UP000694523">
    <property type="component" value="Unplaced"/>
</dbReference>
<reference evidence="9" key="2">
    <citation type="submission" date="2025-09" db="UniProtKB">
        <authorList>
            <consortium name="Ensembl"/>
        </authorList>
    </citation>
    <scope>IDENTIFICATION</scope>
</reference>
<proteinExistence type="predicted"/>
<feature type="compositionally biased region" description="Polar residues" evidence="7">
    <location>
        <begin position="79"/>
        <end position="88"/>
    </location>
</feature>
<reference evidence="9" key="1">
    <citation type="submission" date="2025-08" db="UniProtKB">
        <authorList>
            <consortium name="Ensembl"/>
        </authorList>
    </citation>
    <scope>IDENTIFICATION</scope>
</reference>
<dbReference type="Gene3D" id="3.80.10.10">
    <property type="entry name" value="Ribonuclease Inhibitor"/>
    <property type="match status" value="3"/>
</dbReference>
<dbReference type="Pfam" id="PF13516">
    <property type="entry name" value="LRR_6"/>
    <property type="match status" value="6"/>
</dbReference>
<evidence type="ECO:0000313" key="9">
    <source>
        <dbReference type="Ensembl" id="ENSNMLP00000025979.1"/>
    </source>
</evidence>
<dbReference type="InterPro" id="IPR001611">
    <property type="entry name" value="Leu-rich_rpt"/>
</dbReference>
<dbReference type="InterPro" id="IPR041075">
    <property type="entry name" value="NOD1/2_WH"/>
</dbReference>
<dbReference type="SMART" id="SM01288">
    <property type="entry name" value="FISNA"/>
    <property type="match status" value="1"/>
</dbReference>
<dbReference type="PROSITE" id="PS51450">
    <property type="entry name" value="LRR"/>
    <property type="match status" value="1"/>
</dbReference>
<dbReference type="InterPro" id="IPR006553">
    <property type="entry name" value="Leu-rich_rpt_Cys-con_subtyp"/>
</dbReference>
<keyword evidence="2" id="KW-0963">Cytoplasm</keyword>
<dbReference type="Pfam" id="PF17776">
    <property type="entry name" value="NLRC4_HD2"/>
    <property type="match status" value="1"/>
</dbReference>
<dbReference type="GO" id="GO:0005524">
    <property type="term" value="F:ATP binding"/>
    <property type="evidence" value="ECO:0007669"/>
    <property type="project" value="UniProtKB-KW"/>
</dbReference>
<dbReference type="InterPro" id="IPR029495">
    <property type="entry name" value="NACHT-assoc"/>
</dbReference>
<dbReference type="SMART" id="SM00364">
    <property type="entry name" value="LRR_BAC"/>
    <property type="match status" value="6"/>
</dbReference>
<dbReference type="InterPro" id="IPR032675">
    <property type="entry name" value="LRR_dom_sf"/>
</dbReference>
<dbReference type="InterPro" id="IPR051261">
    <property type="entry name" value="NLR"/>
</dbReference>
<dbReference type="AlphaFoldDB" id="A0A8C6TSK7"/>
<feature type="compositionally biased region" description="Polar residues" evidence="7">
    <location>
        <begin position="150"/>
        <end position="160"/>
    </location>
</feature>
<evidence type="ECO:0000256" key="7">
    <source>
        <dbReference type="SAM" id="MobiDB-lite"/>
    </source>
</evidence>
<dbReference type="InterPro" id="IPR041267">
    <property type="entry name" value="NLRP_HD2"/>
</dbReference>
<evidence type="ECO:0000256" key="6">
    <source>
        <dbReference type="ARBA" id="ARBA00022840"/>
    </source>
</evidence>
<feature type="compositionally biased region" description="Pro residues" evidence="7">
    <location>
        <begin position="63"/>
        <end position="73"/>
    </location>
</feature>
<organism evidence="9 10">
    <name type="scientific">Neogobius melanostomus</name>
    <name type="common">round goby</name>
    <dbReference type="NCBI Taxonomy" id="47308"/>
    <lineage>
        <taxon>Eukaryota</taxon>
        <taxon>Metazoa</taxon>
        <taxon>Chordata</taxon>
        <taxon>Craniata</taxon>
        <taxon>Vertebrata</taxon>
        <taxon>Euteleostomi</taxon>
        <taxon>Actinopterygii</taxon>
        <taxon>Neopterygii</taxon>
        <taxon>Teleostei</taxon>
        <taxon>Neoteleostei</taxon>
        <taxon>Acanthomorphata</taxon>
        <taxon>Gobiaria</taxon>
        <taxon>Gobiiformes</taxon>
        <taxon>Gobioidei</taxon>
        <taxon>Gobiidae</taxon>
        <taxon>Benthophilinae</taxon>
        <taxon>Neogobiini</taxon>
        <taxon>Neogobius</taxon>
    </lineage>
</organism>
<name>A0A8C6TSK7_9GOBI</name>
<dbReference type="PANTHER" id="PTHR24106">
    <property type="entry name" value="NACHT, LRR AND CARD DOMAINS-CONTAINING"/>
    <property type="match status" value="1"/>
</dbReference>
<dbReference type="GO" id="GO:0005737">
    <property type="term" value="C:cytoplasm"/>
    <property type="evidence" value="ECO:0007669"/>
    <property type="project" value="UniProtKB-SubCell"/>
</dbReference>
<feature type="compositionally biased region" description="Basic and acidic residues" evidence="7">
    <location>
        <begin position="33"/>
        <end position="44"/>
    </location>
</feature>
<dbReference type="SUPFAM" id="SSF52058">
    <property type="entry name" value="L domain-like"/>
    <property type="match status" value="1"/>
</dbReference>
<feature type="compositionally biased region" description="Polar residues" evidence="7">
    <location>
        <begin position="45"/>
        <end position="54"/>
    </location>
</feature>
<keyword evidence="3" id="KW-0433">Leucine-rich repeat</keyword>
<keyword evidence="5" id="KW-0547">Nucleotide-binding</keyword>
<evidence type="ECO:0000259" key="8">
    <source>
        <dbReference type="SMART" id="SM01288"/>
    </source>
</evidence>
<evidence type="ECO:0000256" key="3">
    <source>
        <dbReference type="ARBA" id="ARBA00022614"/>
    </source>
</evidence>
<evidence type="ECO:0000256" key="1">
    <source>
        <dbReference type="ARBA" id="ARBA00004496"/>
    </source>
</evidence>
<sequence>MLYWQFPVLFCSSVSRQTLLLSSDPGRDEEEMAERKAKPPEIKSRSTASVSALSMKSDWSKEFPPPDFSPEPAPDSRSRSTASVSIKSDWSKEFPPPDFSPEPAPDSRETESEQDAWPQCGDTGNSPDQWVQGPAPGEGLQKVLKDHKQSLSSRCESVTEGSEESGDRTLLNSVFTELYITEGLSEEARAQPEERSLETQSKKKEVQEITIRCQDIFKALPPEQQQGALQQGSIRAVLTVGVAGVGKTFSVLKFCLDWAQGSENQELQLVVPLSFREMNLVRRGRYSLTELIQVFHPALDPQTLSVCKLLFIFDGLDESRLFLDFSCERISEVTQSSEVGVLLVNLIRGALLPHALIWITSRPAAAHQIPARCVHRVTEVRGFITDRQKEQYFRKRFSDEEQLQTVLSHLGTSRSLHNMSQIPVFCWITSTVLDHMLRTHQSGPLPQTLTDMYAHFLLVQTHRKRKYKQTQTEVRSETWGLTEADTELLLKLGRLAFEHLQTGNIMFYQEDLEQVGLDLSEASVYSGLCTEIFKRESVFNQSVYCFIHLSVQEFLAAVYLHHCLENNQEVVREFLYGSEGTASGLSPNEFLRKALEKSLQSPNGHLDLFVRFLHGLSLESNYRLLGALLSPIHQSQITEVIKNLKKMNTEKVSPDRSINIFHCLMELKDQSVQQQIQDFLKSGGGSKEELSEIQCSALAYMLQMSEQVLEELDLRKYNTSPQGKHRLIPAVRNCRKAVFNNCGLSDLHCEVVASALSSSPSHLRELDLRYNDLSSSSVSALCVGLKSPHCQLSSLRLSYCGLSEISCSSLASALKSNHSHLTELELSNNKHLSDSGVSHLCDFLQRSDCRLQTLRLMDCGLTKISCSSLASALKSNPSHLTELELSHNTDLSDSGVSHLCDFLQRSDCRLQTLRLKGCGLSEISCSSLASALKSNPSHLTKLELSNNKHLSDSGVSHLCDFLQRSDCRLQTLRLWDCGLSEISCSSLASALKSNPSHLTELELGENTDLSDSGVSHLCDFLQRSDCRLQTLRLKGCGLSEISCSSLASALKSNPSHLTELDLNYNRLSDSGVSHLCDFLQRSDCRLQILRLKSCGLSKISCSSLASALKSNPSHLTELDLWGNRLSESDVKELHVLKQSPDCRLEKLEDFINDEQQIQSQLLRLKRINRRIQHHGSVEQV</sequence>
<feature type="region of interest" description="Disordered" evidence="7">
    <location>
        <begin position="19"/>
        <end position="167"/>
    </location>
</feature>
<dbReference type="Ensembl" id="ENSNMLT00000029037.1">
    <property type="protein sequence ID" value="ENSNMLP00000025979.1"/>
    <property type="gene ID" value="ENSNMLG00000016579.1"/>
</dbReference>
<keyword evidence="10" id="KW-1185">Reference proteome</keyword>
<dbReference type="InterPro" id="IPR027417">
    <property type="entry name" value="P-loop_NTPase"/>
</dbReference>
<dbReference type="Pfam" id="PF14484">
    <property type="entry name" value="FISNA"/>
    <property type="match status" value="1"/>
</dbReference>
<evidence type="ECO:0000313" key="10">
    <source>
        <dbReference type="Proteomes" id="UP000694523"/>
    </source>
</evidence>
<dbReference type="CDD" id="cd00116">
    <property type="entry name" value="LRR_RI"/>
    <property type="match status" value="1"/>
</dbReference>
<evidence type="ECO:0000256" key="5">
    <source>
        <dbReference type="ARBA" id="ARBA00022741"/>
    </source>
</evidence>
<keyword evidence="4" id="KW-0677">Repeat</keyword>
<dbReference type="Gene3D" id="3.40.50.300">
    <property type="entry name" value="P-loop containing nucleotide triphosphate hydrolases"/>
    <property type="match status" value="1"/>
</dbReference>
<evidence type="ECO:0000256" key="4">
    <source>
        <dbReference type="ARBA" id="ARBA00022737"/>
    </source>
</evidence>
<dbReference type="SMART" id="SM00368">
    <property type="entry name" value="LRR_RI"/>
    <property type="match status" value="13"/>
</dbReference>
<dbReference type="Pfam" id="PF05729">
    <property type="entry name" value="NACHT"/>
    <property type="match status" value="1"/>
</dbReference>
<dbReference type="InterPro" id="IPR007111">
    <property type="entry name" value="NACHT_NTPase"/>
</dbReference>
<feature type="compositionally biased region" description="Pro residues" evidence="7">
    <location>
        <begin position="94"/>
        <end position="104"/>
    </location>
</feature>
<comment type="subcellular location">
    <subcellularLocation>
        <location evidence="1">Cytoplasm</location>
    </subcellularLocation>
</comment>